<dbReference type="PANTHER" id="PTHR46953:SF1">
    <property type="entry name" value="G-PROTEIN COUPLED RECEPTOR MTH-LIKE 1-RELATED"/>
    <property type="match status" value="1"/>
</dbReference>
<protein>
    <submittedName>
        <fullName evidence="2">Putative G-protein coupled receptor Mth-like 1</fullName>
    </submittedName>
</protein>
<keyword evidence="3" id="KW-1185">Reference proteome</keyword>
<feature type="transmembrane region" description="Helical" evidence="1">
    <location>
        <begin position="457"/>
        <end position="481"/>
    </location>
</feature>
<dbReference type="InterPro" id="IPR052808">
    <property type="entry name" value="GPCR_Mth-like"/>
</dbReference>
<dbReference type="PANTHER" id="PTHR46953">
    <property type="entry name" value="G-PROTEIN COUPLED RECEPTOR MTH-LIKE 1-RELATED"/>
    <property type="match status" value="1"/>
</dbReference>
<dbReference type="AlphaFoldDB" id="A0A0M8ZPF7"/>
<dbReference type="STRING" id="166423.A0A0M8ZPF7"/>
<dbReference type="EMBL" id="KQ435922">
    <property type="protein sequence ID" value="KOX68405.1"/>
    <property type="molecule type" value="Genomic_DNA"/>
</dbReference>
<gene>
    <name evidence="2" type="ORF">WN51_03891</name>
</gene>
<feature type="transmembrane region" description="Helical" evidence="1">
    <location>
        <begin position="176"/>
        <end position="201"/>
    </location>
</feature>
<dbReference type="OrthoDB" id="8191206at2759"/>
<sequence length="588" mass="66060">MLKILTDESPGVNAHGTNLLARCSQKQQYRILASEVANSLRYCRIEEFVGLTQENTGKLVSRVLSNFEILLLQSENRKTEEAVDKTANRIEVANDVEVKNNLNDVKRHRQGTSYVDTPVTVFVKSMSTVVDNPTMNRSFLNTSRRLVSSPFCRIKGQVFFRYVVKEELVHVAPNKVFVITLAAMSIYYYLILWTVVIPVLCEPVNEPTKARLTILKCCRYNEELVKESDNEVDARTRCKATKSEWKPIIYSPSKADMLEKPPAEWDIVEGRKPVCEQNFALTYVPYRITNPFVLMDDGRVIIDVHVNERFEPDTYCADSNALLVCMKNRMPGNAAVIMRPRVKKCCGENATFYEEQQTCVLSEESANPTPLLPNASAAAEIVPGFPSCLRFDNLTFLGDAKDAVLLQDGGLVIDGVTLPTGQFCVERVKELNHVAKVFACSEHAPQRPIMQAADIRFTLYPVGFIISAVFLAATLAAGWLLPASHHVLHWRCQTHHVTCLMLGDLLMAIIQLAGDSLHGGSCKALVLILASASAHVMDETLQQDQQNHIGSSNLLKYEEEVLSFSFFVVEKYCLTFRNGHFCFVEWFC</sequence>
<evidence type="ECO:0000313" key="2">
    <source>
        <dbReference type="EMBL" id="KOX68405.1"/>
    </source>
</evidence>
<evidence type="ECO:0000256" key="1">
    <source>
        <dbReference type="SAM" id="Phobius"/>
    </source>
</evidence>
<keyword evidence="1" id="KW-0472">Membrane</keyword>
<evidence type="ECO:0000313" key="3">
    <source>
        <dbReference type="Proteomes" id="UP000053105"/>
    </source>
</evidence>
<name>A0A0M8ZPF7_9HYME</name>
<proteinExistence type="predicted"/>
<keyword evidence="2" id="KW-0675">Receptor</keyword>
<accession>A0A0M8ZPF7</accession>
<dbReference type="Proteomes" id="UP000053105">
    <property type="component" value="Unassembled WGS sequence"/>
</dbReference>
<organism evidence="2 3">
    <name type="scientific">Melipona quadrifasciata</name>
    <dbReference type="NCBI Taxonomy" id="166423"/>
    <lineage>
        <taxon>Eukaryota</taxon>
        <taxon>Metazoa</taxon>
        <taxon>Ecdysozoa</taxon>
        <taxon>Arthropoda</taxon>
        <taxon>Hexapoda</taxon>
        <taxon>Insecta</taxon>
        <taxon>Pterygota</taxon>
        <taxon>Neoptera</taxon>
        <taxon>Endopterygota</taxon>
        <taxon>Hymenoptera</taxon>
        <taxon>Apocrita</taxon>
        <taxon>Aculeata</taxon>
        <taxon>Apoidea</taxon>
        <taxon>Anthophila</taxon>
        <taxon>Apidae</taxon>
        <taxon>Melipona</taxon>
    </lineage>
</organism>
<reference evidence="2 3" key="1">
    <citation type="submission" date="2015-07" db="EMBL/GenBank/DDBJ databases">
        <title>The genome of Melipona quadrifasciata.</title>
        <authorList>
            <person name="Pan H."/>
            <person name="Kapheim K."/>
        </authorList>
    </citation>
    <scope>NUCLEOTIDE SEQUENCE [LARGE SCALE GENOMIC DNA]</scope>
    <source>
        <strain evidence="2">0111107301</strain>
        <tissue evidence="2">Whole body</tissue>
    </source>
</reference>
<keyword evidence="1" id="KW-1133">Transmembrane helix</keyword>
<keyword evidence="1" id="KW-0812">Transmembrane</keyword>